<keyword evidence="3" id="KW-1015">Disulfide bond</keyword>
<feature type="transmembrane region" description="Helical" evidence="5">
    <location>
        <begin position="540"/>
        <end position="561"/>
    </location>
</feature>
<dbReference type="Gene3D" id="2.60.40.10">
    <property type="entry name" value="Immunoglobulins"/>
    <property type="match status" value="3"/>
</dbReference>
<evidence type="ECO:0000256" key="5">
    <source>
        <dbReference type="SAM" id="Phobius"/>
    </source>
</evidence>
<dbReference type="GO" id="GO:0005737">
    <property type="term" value="C:cytoplasm"/>
    <property type="evidence" value="ECO:0007669"/>
    <property type="project" value="Ensembl"/>
</dbReference>
<feature type="compositionally biased region" description="Polar residues" evidence="4">
    <location>
        <begin position="412"/>
        <end position="439"/>
    </location>
</feature>
<dbReference type="PANTHER" id="PTHR15317:SF1">
    <property type="entry name" value="T-CELL SURFACE PROTEIN TACTILE"/>
    <property type="match status" value="1"/>
</dbReference>
<sequence length="606" mass="67608">MGRKWTYCVVYAIIQIQFFRGAWEELFNAGDNNVYALPGSDVNLTCQTMEKDLMVQMQWSKVTDEIDMIVVYHPQYGFHYMQGVACESRVAAVETLKDATKWTLNLRNISSSLSGKYECSFTMYPTGTKTIVYNLIVEPYTQDEHNRTIEIETNRTLEIPCFQNTSSEISPRFTFSWLVEKDGVEDVLFTYDYHVSNSTAFKGRVGLGADYGLRLSPVQIQDDGRTFSCFLRISPLKVWKTSTTVKVFAKPEILMTVENTTMDVLGERVFTCLLKNVFPKASITWLIDGRLFQGNEEGIYITNEEKNSSSGFWELKSVLTRMHNRTSQSNNMTVWCMALSPGPGNKMWNTSSQPITFSLDSGTAPTKRLPNVTGSTLGAQTFPDAEVSPTRYLATSSMTIVDENVLTPDPTPQSEYTSNSSMTTKDVNYSQPSSGTDAKNSSRAASSSDGGSRPFPSTSPPKWLSLPHTSTGPQEPDSAVSWIPTDAYTSGSSDASLTSHDVIIRTTKEFPDVLTTANGTTKIKHGHVTGITVNKPRDGMSWPVAVATLLFFCILLFGLGVRKWCQYQKEIMERPPPFKPPPPPIKYMCIQEPTGRGMPCHEMEVL</sequence>
<dbReference type="InterPro" id="IPR036179">
    <property type="entry name" value="Ig-like_dom_sf"/>
</dbReference>
<reference evidence="7" key="1">
    <citation type="submission" date="2024-01" db="EMBL/GenBank/DDBJ databases">
        <title>GRCr8: a new rat reference genome assembly contstructed from accurate long reads and long range scaffolding.</title>
        <authorList>
            <person name="Doris P.A."/>
            <person name="Kalbfleisch T."/>
            <person name="Li K."/>
            <person name="Howe K."/>
            <person name="Wood J."/>
        </authorList>
    </citation>
    <scope>NUCLEOTIDE SEQUENCE [LARGE SCALE GENOMIC DNA]</scope>
    <source>
        <strain evidence="7">Brown Norway</strain>
    </source>
</reference>
<dbReference type="PROSITE" id="PS50835">
    <property type="entry name" value="IG_LIKE"/>
    <property type="match status" value="2"/>
</dbReference>
<evidence type="ECO:0000313" key="8">
    <source>
        <dbReference type="Proteomes" id="UP000002494"/>
    </source>
</evidence>
<evidence type="ECO:0000256" key="3">
    <source>
        <dbReference type="ARBA" id="ARBA00023157"/>
    </source>
</evidence>
<dbReference type="Ensembl" id="ENSRNOT00000093728.3">
    <property type="protein sequence ID" value="ENSRNOP00000081817.2"/>
    <property type="gene ID" value="ENSRNOG00000023030.9"/>
</dbReference>
<reference evidence="7" key="2">
    <citation type="submission" date="2025-08" db="UniProtKB">
        <authorList>
            <consortium name="Ensembl"/>
        </authorList>
    </citation>
    <scope>IDENTIFICATION</scope>
    <source>
        <strain evidence="7">Brown Norway</strain>
    </source>
</reference>
<evidence type="ECO:0000259" key="6">
    <source>
        <dbReference type="PROSITE" id="PS50835"/>
    </source>
</evidence>
<organism evidence="7 8">
    <name type="scientific">Rattus norvegicus</name>
    <name type="common">Rat</name>
    <dbReference type="NCBI Taxonomy" id="10116"/>
    <lineage>
        <taxon>Eukaryota</taxon>
        <taxon>Metazoa</taxon>
        <taxon>Chordata</taxon>
        <taxon>Craniata</taxon>
        <taxon>Vertebrata</taxon>
        <taxon>Euteleostomi</taxon>
        <taxon>Mammalia</taxon>
        <taxon>Eutheria</taxon>
        <taxon>Euarchontoglires</taxon>
        <taxon>Glires</taxon>
        <taxon>Rodentia</taxon>
        <taxon>Myomorpha</taxon>
        <taxon>Muroidea</taxon>
        <taxon>Muridae</taxon>
        <taxon>Murinae</taxon>
        <taxon>Rattus</taxon>
    </lineage>
</organism>
<comment type="subcellular location">
    <subcellularLocation>
        <location evidence="1">Membrane</location>
        <topology evidence="1">Single-pass type I membrane protein</topology>
    </subcellularLocation>
</comment>
<dbReference type="PANTHER" id="PTHR15317">
    <property type="entry name" value="T-CELL SURFACE PROTEIN TACTILE"/>
    <property type="match status" value="1"/>
</dbReference>
<gene>
    <name evidence="7 9" type="primary">Cd96</name>
</gene>
<dbReference type="Pfam" id="PF08205">
    <property type="entry name" value="C2-set_2"/>
    <property type="match status" value="1"/>
</dbReference>
<protein>
    <submittedName>
        <fullName evidence="7">CD96 molecule</fullName>
    </submittedName>
</protein>
<dbReference type="GeneTree" id="ENSGT00390000003446"/>
<dbReference type="SMART" id="SM00409">
    <property type="entry name" value="IG"/>
    <property type="match status" value="2"/>
</dbReference>
<dbReference type="InterPro" id="IPR003599">
    <property type="entry name" value="Ig_sub"/>
</dbReference>
<accession>A0A8I5ZTP5</accession>
<dbReference type="Proteomes" id="UP000002494">
    <property type="component" value="Chromosome 11"/>
</dbReference>
<feature type="domain" description="Ig-like" evidence="6">
    <location>
        <begin position="24"/>
        <end position="132"/>
    </location>
</feature>
<evidence type="ECO:0000256" key="1">
    <source>
        <dbReference type="ARBA" id="ARBA00004479"/>
    </source>
</evidence>
<reference evidence="7" key="3">
    <citation type="submission" date="2025-09" db="UniProtKB">
        <authorList>
            <consortium name="Ensembl"/>
        </authorList>
    </citation>
    <scope>IDENTIFICATION</scope>
    <source>
        <strain evidence="7">Brown Norway</strain>
    </source>
</reference>
<dbReference type="AlphaFoldDB" id="A0A8I5ZTP5"/>
<dbReference type="InterPro" id="IPR042381">
    <property type="entry name" value="CD96"/>
</dbReference>
<feature type="compositionally biased region" description="Low complexity" evidence="4">
    <location>
        <begin position="441"/>
        <end position="453"/>
    </location>
</feature>
<keyword evidence="5" id="KW-1133">Transmembrane helix</keyword>
<feature type="domain" description="Ig-like" evidence="6">
    <location>
        <begin position="251"/>
        <end position="356"/>
    </location>
</feature>
<keyword evidence="2 5" id="KW-0472">Membrane</keyword>
<evidence type="ECO:0000256" key="2">
    <source>
        <dbReference type="ARBA" id="ARBA00023136"/>
    </source>
</evidence>
<keyword evidence="5" id="KW-0812">Transmembrane</keyword>
<feature type="region of interest" description="Disordered" evidence="4">
    <location>
        <begin position="359"/>
        <end position="382"/>
    </location>
</feature>
<dbReference type="GO" id="GO:0007160">
    <property type="term" value="P:cell-matrix adhesion"/>
    <property type="evidence" value="ECO:0007669"/>
    <property type="project" value="Ensembl"/>
</dbReference>
<evidence type="ECO:0000313" key="9">
    <source>
        <dbReference type="RGD" id="1565249"/>
    </source>
</evidence>
<dbReference type="InterPro" id="IPR013162">
    <property type="entry name" value="CD80_C2-set"/>
</dbReference>
<dbReference type="SUPFAM" id="SSF48726">
    <property type="entry name" value="Immunoglobulin"/>
    <property type="match status" value="3"/>
</dbReference>
<feature type="region of interest" description="Disordered" evidence="4">
    <location>
        <begin position="403"/>
        <end position="485"/>
    </location>
</feature>
<dbReference type="InterPro" id="IPR013783">
    <property type="entry name" value="Ig-like_fold"/>
</dbReference>
<name>A0A8I5ZTP5_RAT</name>
<dbReference type="RGD" id="1565249">
    <property type="gene designation" value="Cd96"/>
</dbReference>
<evidence type="ECO:0000313" key="7">
    <source>
        <dbReference type="Ensembl" id="ENSRNOP00000081817.2"/>
    </source>
</evidence>
<keyword evidence="8" id="KW-1185">Reference proteome</keyword>
<proteinExistence type="predicted"/>
<evidence type="ECO:0000256" key="4">
    <source>
        <dbReference type="SAM" id="MobiDB-lite"/>
    </source>
</evidence>
<dbReference type="InterPro" id="IPR007110">
    <property type="entry name" value="Ig-like_dom"/>
</dbReference>